<accession>A0A9D9HQH5</accession>
<dbReference type="Proteomes" id="UP000823638">
    <property type="component" value="Unassembled WGS sequence"/>
</dbReference>
<proteinExistence type="predicted"/>
<evidence type="ECO:0000313" key="1">
    <source>
        <dbReference type="EMBL" id="MBO8458004.1"/>
    </source>
</evidence>
<gene>
    <name evidence="1" type="ORF">IAA81_07230</name>
</gene>
<dbReference type="AlphaFoldDB" id="A0A9D9HQH5"/>
<sequence>MTDKEIENIITHKGERCIETIPVQRCILSNDKGHVIFKDEFQQDDSLFSDDCSCYIQGLVDACLESFEAEYFKREIFTCSCGDAECGGFHKVYSLLKNGQIYICVNDEIILHFYQEQFKTEVMKILENMLNELKTEYALYPFPGTITDDDEIMEMIKKLKPDYDFSGYLKSRPHKILIMGDGENIYRDIDKEWHSFEKDGSLIFWKEGKTTATVKLEGFLEWSLETKNINSLSAGGFSWQDWNNRGILFAQKLAEQLPENYYVYYGFNPHDNNNQGKKPFRILKL</sequence>
<evidence type="ECO:0000313" key="2">
    <source>
        <dbReference type="Proteomes" id="UP000823638"/>
    </source>
</evidence>
<dbReference type="EMBL" id="JADIMM010000083">
    <property type="protein sequence ID" value="MBO8458004.1"/>
    <property type="molecule type" value="Genomic_DNA"/>
</dbReference>
<comment type="caution">
    <text evidence="1">The sequence shown here is derived from an EMBL/GenBank/DDBJ whole genome shotgun (WGS) entry which is preliminary data.</text>
</comment>
<protein>
    <submittedName>
        <fullName evidence="1">Uncharacterized protein</fullName>
    </submittedName>
</protein>
<name>A0A9D9HQH5_9SPIR</name>
<reference evidence="1" key="1">
    <citation type="submission" date="2020-10" db="EMBL/GenBank/DDBJ databases">
        <authorList>
            <person name="Gilroy R."/>
        </authorList>
    </citation>
    <scope>NUCLEOTIDE SEQUENCE</scope>
    <source>
        <strain evidence="1">10532</strain>
    </source>
</reference>
<organism evidence="1 2">
    <name type="scientific">Candidatus Gallitreponema excrementavium</name>
    <dbReference type="NCBI Taxonomy" id="2840840"/>
    <lineage>
        <taxon>Bacteria</taxon>
        <taxon>Pseudomonadati</taxon>
        <taxon>Spirochaetota</taxon>
        <taxon>Spirochaetia</taxon>
        <taxon>Spirochaetales</taxon>
        <taxon>Candidatus Gallitreponema</taxon>
    </lineage>
</organism>
<reference evidence="1" key="2">
    <citation type="journal article" date="2021" name="PeerJ">
        <title>Extensive microbial diversity within the chicken gut microbiome revealed by metagenomics and culture.</title>
        <authorList>
            <person name="Gilroy R."/>
            <person name="Ravi A."/>
            <person name="Getino M."/>
            <person name="Pursley I."/>
            <person name="Horton D.L."/>
            <person name="Alikhan N.F."/>
            <person name="Baker D."/>
            <person name="Gharbi K."/>
            <person name="Hall N."/>
            <person name="Watson M."/>
            <person name="Adriaenssens E.M."/>
            <person name="Foster-Nyarko E."/>
            <person name="Jarju S."/>
            <person name="Secka A."/>
            <person name="Antonio M."/>
            <person name="Oren A."/>
            <person name="Chaudhuri R.R."/>
            <person name="La Ragione R."/>
            <person name="Hildebrand F."/>
            <person name="Pallen M.J."/>
        </authorList>
    </citation>
    <scope>NUCLEOTIDE SEQUENCE</scope>
    <source>
        <strain evidence="1">10532</strain>
    </source>
</reference>